<protein>
    <submittedName>
        <fullName evidence="2">Phage minor head protein</fullName>
    </submittedName>
</protein>
<evidence type="ECO:0000259" key="1">
    <source>
        <dbReference type="Pfam" id="PF04233"/>
    </source>
</evidence>
<keyword evidence="3" id="KW-1185">Reference proteome</keyword>
<comment type="caution">
    <text evidence="2">The sequence shown here is derived from an EMBL/GenBank/DDBJ whole genome shotgun (WGS) entry which is preliminary data.</text>
</comment>
<feature type="domain" description="Phage head morphogenesis" evidence="1">
    <location>
        <begin position="56"/>
        <end position="173"/>
    </location>
</feature>
<dbReference type="Proteomes" id="UP001380822">
    <property type="component" value="Unassembled WGS sequence"/>
</dbReference>
<name>A0ABU7ZSN4_9HYPH</name>
<dbReference type="RefSeq" id="WP_334252410.1">
    <property type="nucleotide sequence ID" value="NZ_JBAKBE010000011.1"/>
</dbReference>
<proteinExistence type="predicted"/>
<dbReference type="InterPro" id="IPR006528">
    <property type="entry name" value="Phage_head_morphogenesis_dom"/>
</dbReference>
<organism evidence="2 3">
    <name type="scientific">Pannonibacter anstelovis</name>
    <dbReference type="NCBI Taxonomy" id="3121537"/>
    <lineage>
        <taxon>Bacteria</taxon>
        <taxon>Pseudomonadati</taxon>
        <taxon>Pseudomonadota</taxon>
        <taxon>Alphaproteobacteria</taxon>
        <taxon>Hyphomicrobiales</taxon>
        <taxon>Stappiaceae</taxon>
        <taxon>Pannonibacter</taxon>
    </lineage>
</organism>
<accession>A0ABU7ZSN4</accession>
<dbReference type="EMBL" id="JBAKBE010000011">
    <property type="protein sequence ID" value="MEH0098036.1"/>
    <property type="molecule type" value="Genomic_DNA"/>
</dbReference>
<sequence>MADSIADALKLPFREAIEFFLGKTNLPTTRWQDNYGRSNARAFSVAGAMCDDLIADFREEITRALTDGTTLEEFRTAFDDIVTRHGWEHVGEPGWRARVIYETNLSTAYSAGRYVQMTEPETLAAFPYWEYVHSGARDPRPDHLAWDGLCLAADDPWWDTHYPPNGWGCGCRVRVLSRRGLARRGRQGPDQAPPIVRVPYLDPATGERRMVPAGIDPGFEYNPGKAWKDAA</sequence>
<evidence type="ECO:0000313" key="3">
    <source>
        <dbReference type="Proteomes" id="UP001380822"/>
    </source>
</evidence>
<reference evidence="2 3" key="1">
    <citation type="submission" date="2024-02" db="EMBL/GenBank/DDBJ databases">
        <title>A new putative Pannonibacter species isolated from two cases of bloodstream infections in paediatric patients.</title>
        <authorList>
            <person name="Castellana S."/>
            <person name="De Laurentiis V."/>
            <person name="Grassi M."/>
            <person name="De Leonardis F."/>
            <person name="Mosca A."/>
            <person name="De Carlo C."/>
            <person name="Sparapano E."/>
            <person name="Ronga L."/>
            <person name="Santacroce L."/>
            <person name="Chironna M."/>
            <person name="De Robertis A."/>
            <person name="Bianco A."/>
            <person name="Del Sambro L."/>
            <person name="Capozzi L."/>
            <person name="Parisi A."/>
        </authorList>
    </citation>
    <scope>NUCLEOTIDE SEQUENCE [LARGE SCALE GENOMIC DNA]</scope>
    <source>
        <strain evidence="2 3">Pt2</strain>
    </source>
</reference>
<dbReference type="Pfam" id="PF04233">
    <property type="entry name" value="Phage_Mu_F"/>
    <property type="match status" value="1"/>
</dbReference>
<gene>
    <name evidence="2" type="ORF">V6L76_17370</name>
</gene>
<evidence type="ECO:0000313" key="2">
    <source>
        <dbReference type="EMBL" id="MEH0098036.1"/>
    </source>
</evidence>